<dbReference type="OrthoDB" id="4842970at2"/>
<dbReference type="Gene3D" id="1.50.10.20">
    <property type="match status" value="1"/>
</dbReference>
<keyword evidence="3" id="KW-0732">Signal</keyword>
<feature type="compositionally biased region" description="Low complexity" evidence="1">
    <location>
        <begin position="331"/>
        <end position="349"/>
    </location>
</feature>
<organism evidence="4 5">
    <name type="scientific">Stackebrandtia albiflava</name>
    <dbReference type="NCBI Taxonomy" id="406432"/>
    <lineage>
        <taxon>Bacteria</taxon>
        <taxon>Bacillati</taxon>
        <taxon>Actinomycetota</taxon>
        <taxon>Actinomycetes</taxon>
        <taxon>Glycomycetales</taxon>
        <taxon>Glycomycetaceae</taxon>
        <taxon>Stackebrandtia</taxon>
    </lineage>
</organism>
<proteinExistence type="predicted"/>
<keyword evidence="2" id="KW-1133">Transmembrane helix</keyword>
<feature type="region of interest" description="Disordered" evidence="1">
    <location>
        <begin position="313"/>
        <end position="357"/>
    </location>
</feature>
<keyword evidence="2" id="KW-0472">Membrane</keyword>
<reference evidence="4 5" key="1">
    <citation type="journal article" date="2013" name="Stand. Genomic Sci.">
        <title>Genomic Encyclopedia of Type Strains, Phase I: The one thousand microbial genomes (KMG-I) project.</title>
        <authorList>
            <person name="Kyrpides N.C."/>
            <person name="Woyke T."/>
            <person name="Eisen J.A."/>
            <person name="Garrity G."/>
            <person name="Lilburn T.G."/>
            <person name="Beck B.J."/>
            <person name="Whitman W.B."/>
            <person name="Hugenholtz P."/>
            <person name="Klenk H.P."/>
        </authorList>
    </citation>
    <scope>NUCLEOTIDE SEQUENCE [LARGE SCALE GENOMIC DNA]</scope>
    <source>
        <strain evidence="4 5">DSM 45044</strain>
    </source>
</reference>
<evidence type="ECO:0008006" key="6">
    <source>
        <dbReference type="Google" id="ProtNLM"/>
    </source>
</evidence>
<feature type="chain" id="PRO_5022016089" description="Prenyltransferase/squalene oxidase-like repeat protein" evidence="3">
    <location>
        <begin position="29"/>
        <end position="392"/>
    </location>
</feature>
<feature type="signal peptide" evidence="3">
    <location>
        <begin position="1"/>
        <end position="28"/>
    </location>
</feature>
<keyword evidence="5" id="KW-1185">Reference proteome</keyword>
<dbReference type="RefSeq" id="WP_147133666.1">
    <property type="nucleotide sequence ID" value="NZ_BAABIJ010000001.1"/>
</dbReference>
<dbReference type="InterPro" id="IPR008930">
    <property type="entry name" value="Terpenoid_cyclase/PrenylTrfase"/>
</dbReference>
<gene>
    <name evidence="4" type="ORF">LX16_0958</name>
</gene>
<protein>
    <recommendedName>
        <fullName evidence="6">Prenyltransferase/squalene oxidase-like repeat protein</fullName>
    </recommendedName>
</protein>
<dbReference type="Proteomes" id="UP000321617">
    <property type="component" value="Unassembled WGS sequence"/>
</dbReference>
<evidence type="ECO:0000256" key="3">
    <source>
        <dbReference type="SAM" id="SignalP"/>
    </source>
</evidence>
<evidence type="ECO:0000313" key="4">
    <source>
        <dbReference type="EMBL" id="TWJ15258.1"/>
    </source>
</evidence>
<comment type="caution">
    <text evidence="4">The sequence shown here is derived from an EMBL/GenBank/DDBJ whole genome shotgun (WGS) entry which is preliminary data.</text>
</comment>
<dbReference type="CDD" id="cd00688">
    <property type="entry name" value="ISOPREN_C2_like"/>
    <property type="match status" value="1"/>
</dbReference>
<keyword evidence="2" id="KW-0812">Transmembrane</keyword>
<feature type="transmembrane region" description="Helical" evidence="2">
    <location>
        <begin position="363"/>
        <end position="383"/>
    </location>
</feature>
<name>A0A562VBM1_9ACTN</name>
<evidence type="ECO:0000256" key="2">
    <source>
        <dbReference type="SAM" id="Phobius"/>
    </source>
</evidence>
<dbReference type="SUPFAM" id="SSF48239">
    <property type="entry name" value="Terpenoid cyclases/Protein prenyltransferases"/>
    <property type="match status" value="1"/>
</dbReference>
<sequence>MSLHTGFRRFAVALAVGALAATAFPATAAADPAADGAAGAAAWLAGRAAADGGFGDPGTTADAVFGLVAADAGAGHTAAALDFLSDPAVLAPYIGTAETGYRAPQTAKIMLAVQAGGGDVNDFGGVDLEAALRGLEGPDGRFPGVLAQQFAVLVLARDDQGVSGAAVSALVSMQCDDGGYNWSTTGGGCTGDVDFTAYASAGLLAAGETTASADALDWLESVQGDTGGFSAGFPGAPENANSTGLAAGVLADGGRDDAAAKAVAFVLGLQQGCDAPEADRGAINYDSGDFNPGPAVMATAQALTGITGEGLVGLDHSDDTDALPGLDCDGPSEPGESPAPEEPGTSPSARPDESVLPVTGGSWGLPLMLGAALVVVGVVLAALTRRTGRGER</sequence>
<evidence type="ECO:0000256" key="1">
    <source>
        <dbReference type="SAM" id="MobiDB-lite"/>
    </source>
</evidence>
<dbReference type="AlphaFoldDB" id="A0A562VBM1"/>
<dbReference type="EMBL" id="VLLL01000005">
    <property type="protein sequence ID" value="TWJ15258.1"/>
    <property type="molecule type" value="Genomic_DNA"/>
</dbReference>
<accession>A0A562VBM1</accession>
<evidence type="ECO:0000313" key="5">
    <source>
        <dbReference type="Proteomes" id="UP000321617"/>
    </source>
</evidence>